<accession>A0A2N7VB59</accession>
<evidence type="ECO:0000259" key="1">
    <source>
        <dbReference type="Pfam" id="PF09361"/>
    </source>
</evidence>
<dbReference type="OrthoDB" id="9025838at2"/>
<dbReference type="RefSeq" id="WP_102649448.1">
    <property type="nucleotide sequence ID" value="NZ_PNYA01000048.1"/>
</dbReference>
<sequence>MLTAVIAQWESAQKTALDLAEKLASETHASLQTAGVVPNANVLKNLTKTALNMSRHYADAMQSALDDGWRKQRDQLQLKGAAESIKALAEIHADLASRMTQGQTQHASALTSAMAQYFEGLERCRNLQDVSMLAAKLLGDVHSQASAYGAHLSSLAVGVPAALVQWAETQLDSDDDTAGAA</sequence>
<dbReference type="Proteomes" id="UP000235616">
    <property type="component" value="Unassembled WGS sequence"/>
</dbReference>
<proteinExistence type="predicted"/>
<comment type="caution">
    <text evidence="2">The sequence shown here is derived from an EMBL/GenBank/DDBJ whole genome shotgun (WGS) entry which is preliminary data.</text>
</comment>
<name>A0A2N7VB59_9BURK</name>
<dbReference type="Pfam" id="PF09361">
    <property type="entry name" value="Phasin_2"/>
    <property type="match status" value="1"/>
</dbReference>
<protein>
    <recommendedName>
        <fullName evidence="1">Phasin domain-containing protein</fullName>
    </recommendedName>
</protein>
<evidence type="ECO:0000313" key="2">
    <source>
        <dbReference type="EMBL" id="PMS14401.1"/>
    </source>
</evidence>
<organism evidence="2 3">
    <name type="scientific">Trinickia dabaoshanensis</name>
    <dbReference type="NCBI Taxonomy" id="564714"/>
    <lineage>
        <taxon>Bacteria</taxon>
        <taxon>Pseudomonadati</taxon>
        <taxon>Pseudomonadota</taxon>
        <taxon>Betaproteobacteria</taxon>
        <taxon>Burkholderiales</taxon>
        <taxon>Burkholderiaceae</taxon>
        <taxon>Trinickia</taxon>
    </lineage>
</organism>
<reference evidence="2 3" key="1">
    <citation type="submission" date="2018-01" db="EMBL/GenBank/DDBJ databases">
        <title>Whole genome analyses suggest that Burkholderia sensu lato contains two further novel genera in the rhizoxinica-symbiotica group Mycetohabitans gen. nov., and Trinickia gen. nov.: implications for the evolution of diazotrophy and nodulation in the Burkholderiaceae.</title>
        <authorList>
            <person name="Estrada-de los Santos P."/>
            <person name="Palmer M."/>
            <person name="Chavez-Ramirez B."/>
            <person name="Beukes C."/>
            <person name="Steenkamp E.T."/>
            <person name="Hirsch A.M."/>
            <person name="Manyaka P."/>
            <person name="Maluk M."/>
            <person name="Lafos M."/>
            <person name="Crook M."/>
            <person name="Gross E."/>
            <person name="Simon M.F."/>
            <person name="Bueno dos Reis Junior F."/>
            <person name="Poole P.S."/>
            <person name="Venter S.N."/>
            <person name="James E.K."/>
        </authorList>
    </citation>
    <scope>NUCLEOTIDE SEQUENCE [LARGE SCALE GENOMIC DNA]</scope>
    <source>
        <strain evidence="2 3">GIMN1.004</strain>
    </source>
</reference>
<keyword evidence="3" id="KW-1185">Reference proteome</keyword>
<dbReference type="InterPro" id="IPR018968">
    <property type="entry name" value="Phasin"/>
</dbReference>
<gene>
    <name evidence="2" type="ORF">C0Z18_31865</name>
</gene>
<dbReference type="AlphaFoldDB" id="A0A2N7VB59"/>
<evidence type="ECO:0000313" key="3">
    <source>
        <dbReference type="Proteomes" id="UP000235616"/>
    </source>
</evidence>
<dbReference type="EMBL" id="PNYA01000048">
    <property type="protein sequence ID" value="PMS14401.1"/>
    <property type="molecule type" value="Genomic_DNA"/>
</dbReference>
<feature type="domain" description="Phasin" evidence="1">
    <location>
        <begin position="78"/>
        <end position="170"/>
    </location>
</feature>